<evidence type="ECO:0000313" key="10">
    <source>
        <dbReference type="Proteomes" id="UP000326198"/>
    </source>
</evidence>
<dbReference type="PIRSF" id="PIRSF000138">
    <property type="entry name" value="Al-hdrx_acd_dh"/>
    <property type="match status" value="1"/>
</dbReference>
<dbReference type="OrthoDB" id="25826at2759"/>
<dbReference type="Gene3D" id="3.20.20.70">
    <property type="entry name" value="Aldolase class I"/>
    <property type="match status" value="1"/>
</dbReference>
<comment type="similarity">
    <text evidence="5">Belongs to the FMN-dependent alpha-hydroxy acid dehydrogenase family.</text>
</comment>
<name>A0A5N7AWM6_9EURO</name>
<reference evidence="9 10" key="1">
    <citation type="submission" date="2019-04" db="EMBL/GenBank/DDBJ databases">
        <title>Friends and foes A comparative genomics studyof 23 Aspergillus species from section Flavi.</title>
        <authorList>
            <consortium name="DOE Joint Genome Institute"/>
            <person name="Kjaerbolling I."/>
            <person name="Vesth T."/>
            <person name="Frisvad J.C."/>
            <person name="Nybo J.L."/>
            <person name="Theobald S."/>
            <person name="Kildgaard S."/>
            <person name="Isbrandt T."/>
            <person name="Kuo A."/>
            <person name="Sato A."/>
            <person name="Lyhne E.K."/>
            <person name="Kogle M.E."/>
            <person name="Wiebenga A."/>
            <person name="Kun R.S."/>
            <person name="Lubbers R.J."/>
            <person name="Makela M.R."/>
            <person name="Barry K."/>
            <person name="Chovatia M."/>
            <person name="Clum A."/>
            <person name="Daum C."/>
            <person name="Haridas S."/>
            <person name="He G."/>
            <person name="LaButti K."/>
            <person name="Lipzen A."/>
            <person name="Mondo S."/>
            <person name="Riley R."/>
            <person name="Salamov A."/>
            <person name="Simmons B.A."/>
            <person name="Magnuson J.K."/>
            <person name="Henrissat B."/>
            <person name="Mortensen U.H."/>
            <person name="Larsen T.O."/>
            <person name="Devries R.P."/>
            <person name="Grigoriev I.V."/>
            <person name="Machida M."/>
            <person name="Baker S.E."/>
            <person name="Andersen M.R."/>
        </authorList>
    </citation>
    <scope>NUCLEOTIDE SEQUENCE [LARGE SCALE GENOMIC DNA]</scope>
    <source>
        <strain evidence="9 10">IBT 29228</strain>
    </source>
</reference>
<feature type="binding site" evidence="7">
    <location>
        <position position="164"/>
    </location>
    <ligand>
        <name>glyoxylate</name>
        <dbReference type="ChEBI" id="CHEBI:36655"/>
    </ligand>
</feature>
<feature type="binding site" evidence="7">
    <location>
        <begin position="111"/>
        <end position="113"/>
    </location>
    <ligand>
        <name>FMN</name>
        <dbReference type="ChEBI" id="CHEBI:58210"/>
    </ligand>
</feature>
<gene>
    <name evidence="9" type="ORF">BDV26DRAFT_296928</name>
</gene>
<sequence length="420" mass="46905">MSDPTNPNIQKRTTPQWALYQRENFWKLNEGQTPPFNTDPFKLEQLAHEKLSQGGWYYASSNAGMSNTHLANRQAFFRHRIIPRQLVDTNQRDTTTEIFGRHVSAPVGFAPIGINKIYHHSAEAAVAKVAGELNLPYCLSTAGSTPIEKVAEANGKGPRFYQLYMPHDDELTLSLLNRAWKSGFDALILTTDTWQLGWRYDDVANSNYAFYRGTGADLGLTDPVFQRRCREEGIDPEKDIVAASAKWIDSVWHGRAWSWEKIPWLIEQWKKISGGRPFAIKGIQSVADAKKCVEYGVDGIVVSNHAGRQVDGAIASLDALENIANTVGDQIYIMYDSGVRGASDIAKALALGAQFVFVGRLWIWGLSIMGEEGVRHVMKSLLADFDIFMCVAGFNSVKELDRSILESYPKGYALVPEKVL</sequence>
<feature type="active site" description="Proton acceptor" evidence="6">
    <location>
        <position position="305"/>
    </location>
</feature>
<keyword evidence="3 7" id="KW-0288">FMN</keyword>
<feature type="binding site" evidence="7">
    <location>
        <position position="58"/>
    </location>
    <ligand>
        <name>glyoxylate</name>
        <dbReference type="ChEBI" id="CHEBI:36655"/>
    </ligand>
</feature>
<dbReference type="SUPFAM" id="SSF51395">
    <property type="entry name" value="FMN-linked oxidoreductases"/>
    <property type="match status" value="1"/>
</dbReference>
<feature type="binding site" evidence="7">
    <location>
        <begin position="359"/>
        <end position="360"/>
    </location>
    <ligand>
        <name>FMN</name>
        <dbReference type="ChEBI" id="CHEBI:58210"/>
    </ligand>
</feature>
<feature type="domain" description="FMN hydroxy acid dehydrogenase" evidence="8">
    <location>
        <begin position="32"/>
        <end position="410"/>
    </location>
</feature>
<feature type="binding site" evidence="7">
    <location>
        <begin position="336"/>
        <end position="340"/>
    </location>
    <ligand>
        <name>FMN</name>
        <dbReference type="ChEBI" id="CHEBI:58210"/>
    </ligand>
</feature>
<dbReference type="InterPro" id="IPR000262">
    <property type="entry name" value="FMN-dep_DH"/>
</dbReference>
<dbReference type="Pfam" id="PF01070">
    <property type="entry name" value="FMN_dh"/>
    <property type="match status" value="1"/>
</dbReference>
<dbReference type="InterPro" id="IPR012133">
    <property type="entry name" value="Alpha-hydoxy_acid_DH_FMN"/>
</dbReference>
<dbReference type="EMBL" id="ML736315">
    <property type="protein sequence ID" value="KAE8373429.1"/>
    <property type="molecule type" value="Genomic_DNA"/>
</dbReference>
<feature type="binding site" evidence="7">
    <location>
        <position position="305"/>
    </location>
    <ligand>
        <name>glyoxylate</name>
        <dbReference type="ChEBI" id="CHEBI:36655"/>
    </ligand>
</feature>
<feature type="binding site" evidence="7">
    <location>
        <position position="190"/>
    </location>
    <ligand>
        <name>FMN</name>
        <dbReference type="ChEBI" id="CHEBI:58210"/>
    </ligand>
</feature>
<feature type="binding site" evidence="7">
    <location>
        <position position="162"/>
    </location>
    <ligand>
        <name>FMN</name>
        <dbReference type="ChEBI" id="CHEBI:58210"/>
    </ligand>
</feature>
<accession>A0A5N7AWM6</accession>
<evidence type="ECO:0000259" key="8">
    <source>
        <dbReference type="PROSITE" id="PS51349"/>
    </source>
</evidence>
<evidence type="ECO:0000256" key="2">
    <source>
        <dbReference type="ARBA" id="ARBA00022630"/>
    </source>
</evidence>
<feature type="binding site" evidence="7">
    <location>
        <position position="308"/>
    </location>
    <ligand>
        <name>glyoxylate</name>
        <dbReference type="ChEBI" id="CHEBI:36655"/>
    </ligand>
</feature>
<evidence type="ECO:0000313" key="9">
    <source>
        <dbReference type="EMBL" id="KAE8373429.1"/>
    </source>
</evidence>
<dbReference type="GO" id="GO:0016491">
    <property type="term" value="F:oxidoreductase activity"/>
    <property type="evidence" value="ECO:0007669"/>
    <property type="project" value="UniProtKB-KW"/>
</dbReference>
<dbReference type="FunFam" id="3.20.20.70:FF:000132">
    <property type="entry name" value="FMN dependent dehydrogenase"/>
    <property type="match status" value="1"/>
</dbReference>
<evidence type="ECO:0000256" key="7">
    <source>
        <dbReference type="PIRSR" id="PIRSR000138-2"/>
    </source>
</evidence>
<dbReference type="AlphaFoldDB" id="A0A5N7AWM6"/>
<proteinExistence type="inferred from homology"/>
<evidence type="ECO:0000256" key="4">
    <source>
        <dbReference type="ARBA" id="ARBA00023002"/>
    </source>
</evidence>
<comment type="cofactor">
    <cofactor evidence="1">
        <name>FMN</name>
        <dbReference type="ChEBI" id="CHEBI:58210"/>
    </cofactor>
</comment>
<dbReference type="InterPro" id="IPR013785">
    <property type="entry name" value="Aldolase_TIM"/>
</dbReference>
<protein>
    <submittedName>
        <fullName evidence="9">FMN-dependent dehydrogenase</fullName>
    </submittedName>
</protein>
<dbReference type="PANTHER" id="PTHR10578:SF75">
    <property type="entry name" value="L-LACTATE DEHYDROGENASE (AFU_ORTHOLOGUE AFUA_4G07050)"/>
    <property type="match status" value="1"/>
</dbReference>
<organism evidence="9 10">
    <name type="scientific">Aspergillus bertholletiae</name>
    <dbReference type="NCBI Taxonomy" id="1226010"/>
    <lineage>
        <taxon>Eukaryota</taxon>
        <taxon>Fungi</taxon>
        <taxon>Dikarya</taxon>
        <taxon>Ascomycota</taxon>
        <taxon>Pezizomycotina</taxon>
        <taxon>Eurotiomycetes</taxon>
        <taxon>Eurotiomycetidae</taxon>
        <taxon>Eurotiales</taxon>
        <taxon>Aspergillaceae</taxon>
        <taxon>Aspergillus</taxon>
        <taxon>Aspergillus subgen. Circumdati</taxon>
    </lineage>
</organism>
<keyword evidence="4" id="KW-0560">Oxidoreductase</keyword>
<dbReference type="Proteomes" id="UP000326198">
    <property type="component" value="Unassembled WGS sequence"/>
</dbReference>
<feature type="binding site" evidence="7">
    <location>
        <position position="140"/>
    </location>
    <ligand>
        <name>FMN</name>
        <dbReference type="ChEBI" id="CHEBI:58210"/>
    </ligand>
</feature>
<evidence type="ECO:0000256" key="1">
    <source>
        <dbReference type="ARBA" id="ARBA00001917"/>
    </source>
</evidence>
<keyword evidence="10" id="KW-1185">Reference proteome</keyword>
<feature type="binding site" evidence="7">
    <location>
        <position position="281"/>
    </location>
    <ligand>
        <name>FMN</name>
        <dbReference type="ChEBI" id="CHEBI:58210"/>
    </ligand>
</feature>
<dbReference type="InterPro" id="IPR037396">
    <property type="entry name" value="FMN_HAD"/>
</dbReference>
<evidence type="ECO:0000256" key="5">
    <source>
        <dbReference type="ARBA" id="ARBA00024042"/>
    </source>
</evidence>
<dbReference type="PROSITE" id="PS51349">
    <property type="entry name" value="FMN_HYDROXY_ACID_DH_2"/>
    <property type="match status" value="1"/>
</dbReference>
<keyword evidence="2 7" id="KW-0285">Flavoprotein</keyword>
<feature type="binding site" evidence="7">
    <location>
        <position position="199"/>
    </location>
    <ligand>
        <name>glyoxylate</name>
        <dbReference type="ChEBI" id="CHEBI:36655"/>
    </ligand>
</feature>
<dbReference type="GO" id="GO:0010181">
    <property type="term" value="F:FMN binding"/>
    <property type="evidence" value="ECO:0007669"/>
    <property type="project" value="InterPro"/>
</dbReference>
<feature type="binding site" evidence="7">
    <location>
        <position position="303"/>
    </location>
    <ligand>
        <name>FMN</name>
        <dbReference type="ChEBI" id="CHEBI:58210"/>
    </ligand>
</feature>
<evidence type="ECO:0000256" key="3">
    <source>
        <dbReference type="ARBA" id="ARBA00022643"/>
    </source>
</evidence>
<evidence type="ECO:0000256" key="6">
    <source>
        <dbReference type="PIRSR" id="PIRSR000138-1"/>
    </source>
</evidence>
<dbReference type="PANTHER" id="PTHR10578">
    <property type="entry name" value="S -2-HYDROXY-ACID OXIDASE-RELATED"/>
    <property type="match status" value="1"/>
</dbReference>